<comment type="caution">
    <text evidence="7">The sequence shown here is derived from an EMBL/GenBank/DDBJ whole genome shotgun (WGS) entry which is preliminary data.</text>
</comment>
<keyword evidence="3 5" id="KW-0732">Signal</keyword>
<dbReference type="STRING" id="1420583.V473_00155"/>
<keyword evidence="8" id="KW-1185">Reference proteome</keyword>
<evidence type="ECO:0000256" key="3">
    <source>
        <dbReference type="ARBA" id="ARBA00022729"/>
    </source>
</evidence>
<dbReference type="EMBL" id="JACT01000001">
    <property type="protein sequence ID" value="KMS56722.1"/>
    <property type="molecule type" value="Genomic_DNA"/>
</dbReference>
<evidence type="ECO:0000256" key="2">
    <source>
        <dbReference type="ARBA" id="ARBA00010333"/>
    </source>
</evidence>
<evidence type="ECO:0000313" key="7">
    <source>
        <dbReference type="EMBL" id="KMS56722.1"/>
    </source>
</evidence>
<evidence type="ECO:0000256" key="1">
    <source>
        <dbReference type="ARBA" id="ARBA00004196"/>
    </source>
</evidence>
<dbReference type="Gene3D" id="3.40.190.10">
    <property type="entry name" value="Periplasmic binding protein-like II"/>
    <property type="match status" value="2"/>
</dbReference>
<accession>A0A0J7XYY5</accession>
<dbReference type="RefSeq" id="WP_066599003.1">
    <property type="nucleotide sequence ID" value="NZ_KQ130434.1"/>
</dbReference>
<evidence type="ECO:0000256" key="4">
    <source>
        <dbReference type="RuleBase" id="RU003744"/>
    </source>
</evidence>
<comment type="subcellular location">
    <subcellularLocation>
        <location evidence="1">Cell envelope</location>
    </subcellularLocation>
</comment>
<dbReference type="InterPro" id="IPR018313">
    <property type="entry name" value="SBP_3_CS"/>
</dbReference>
<dbReference type="SMART" id="SM00062">
    <property type="entry name" value="PBPb"/>
    <property type="match status" value="1"/>
</dbReference>
<dbReference type="Pfam" id="PF00497">
    <property type="entry name" value="SBP_bac_3"/>
    <property type="match status" value="1"/>
</dbReference>
<feature type="chain" id="PRO_5005292227" evidence="5">
    <location>
        <begin position="27"/>
        <end position="288"/>
    </location>
</feature>
<dbReference type="Proteomes" id="UP000052232">
    <property type="component" value="Unassembled WGS sequence"/>
</dbReference>
<dbReference type="AlphaFoldDB" id="A0A0J7XYY5"/>
<dbReference type="SUPFAM" id="SSF53850">
    <property type="entry name" value="Periplasmic binding protein-like II"/>
    <property type="match status" value="1"/>
</dbReference>
<proteinExistence type="inferred from homology"/>
<dbReference type="InterPro" id="IPR006311">
    <property type="entry name" value="TAT_signal"/>
</dbReference>
<comment type="similarity">
    <text evidence="2 4">Belongs to the bacterial solute-binding protein 3 family.</text>
</comment>
<evidence type="ECO:0000259" key="6">
    <source>
        <dbReference type="SMART" id="SM00062"/>
    </source>
</evidence>
<dbReference type="PROSITE" id="PS51318">
    <property type="entry name" value="TAT"/>
    <property type="match status" value="1"/>
</dbReference>
<gene>
    <name evidence="7" type="ORF">V473_00155</name>
</gene>
<organism evidence="7 8">
    <name type="scientific">Sphingobium cupriresistens LL01</name>
    <dbReference type="NCBI Taxonomy" id="1420583"/>
    <lineage>
        <taxon>Bacteria</taxon>
        <taxon>Pseudomonadati</taxon>
        <taxon>Pseudomonadota</taxon>
        <taxon>Alphaproteobacteria</taxon>
        <taxon>Sphingomonadales</taxon>
        <taxon>Sphingomonadaceae</taxon>
        <taxon>Sphingobium</taxon>
    </lineage>
</organism>
<dbReference type="PROSITE" id="PS01039">
    <property type="entry name" value="SBP_BACTERIAL_3"/>
    <property type="match status" value="1"/>
</dbReference>
<evidence type="ECO:0000256" key="5">
    <source>
        <dbReference type="SAM" id="SignalP"/>
    </source>
</evidence>
<dbReference type="PANTHER" id="PTHR35936">
    <property type="entry name" value="MEMBRANE-BOUND LYTIC MUREIN TRANSGLYCOSYLASE F"/>
    <property type="match status" value="1"/>
</dbReference>
<dbReference type="InterPro" id="IPR001638">
    <property type="entry name" value="Solute-binding_3/MltF_N"/>
</dbReference>
<dbReference type="PANTHER" id="PTHR35936:SF17">
    <property type="entry name" value="ARGININE-BINDING EXTRACELLULAR PROTEIN ARTP"/>
    <property type="match status" value="1"/>
</dbReference>
<reference evidence="7 8" key="1">
    <citation type="journal article" date="2015" name="G3 (Bethesda)">
        <title>Insights into Ongoing Evolution of the Hexachlorocyclohexane Catabolic Pathway from Comparative Genomics of Ten Sphingomonadaceae Strains.</title>
        <authorList>
            <person name="Pearce S.L."/>
            <person name="Oakeshott J.G."/>
            <person name="Pandey G."/>
        </authorList>
    </citation>
    <scope>NUCLEOTIDE SEQUENCE [LARGE SCALE GENOMIC DNA]</scope>
    <source>
        <strain evidence="7 8">LL01</strain>
    </source>
</reference>
<evidence type="ECO:0000313" key="8">
    <source>
        <dbReference type="Proteomes" id="UP000052232"/>
    </source>
</evidence>
<dbReference type="GO" id="GO:0030313">
    <property type="term" value="C:cell envelope"/>
    <property type="evidence" value="ECO:0007669"/>
    <property type="project" value="UniProtKB-SubCell"/>
</dbReference>
<sequence>MLSRRAWMGGAGAALALGLLPGRSDAAPLAKVKALGTLRVVVYKDNRPWSWEESGKLVGLDVDLAQAIAVKLGVRADVAELVADESADDDLRNGVWKGGLLGFMPGDVMLHVPFDRTFAARNDQVAIVAPYYRESFALAGLGGAVPLEGMPTEWRGRRLAAELDSIPDFYLIGSFGGILTKDVAHYPTGSAAVDAVTGGRADAVIASRAQIEEGLHRAGERASRISLRKGPLPAFTSPGWDIGMAVKENSRTLGDAVEEIATAMAASGEMKALFARYGVTWTPANAAG</sequence>
<feature type="signal peptide" evidence="5">
    <location>
        <begin position="1"/>
        <end position="26"/>
    </location>
</feature>
<feature type="domain" description="Solute-binding protein family 3/N-terminal" evidence="6">
    <location>
        <begin position="37"/>
        <end position="279"/>
    </location>
</feature>
<protein>
    <submittedName>
        <fullName evidence="7">ABC transporter substrate-binding protein</fullName>
    </submittedName>
</protein>
<name>A0A0J7XYY5_9SPHN</name>
<dbReference type="PATRIC" id="fig|1420583.3.peg.22"/>